<reference evidence="1 2" key="1">
    <citation type="submission" date="2019-02" db="EMBL/GenBank/DDBJ databases">
        <title>Pseudomonas spp from wheat grain.</title>
        <authorList>
            <person name="Cho G.-S."/>
            <person name="Franz C.M.A.P."/>
        </authorList>
    </citation>
    <scope>NUCLEOTIDE SEQUENCE [LARGE SCALE GENOMIC DNA]</scope>
    <source>
        <strain evidence="1 2">133NRW</strain>
    </source>
</reference>
<dbReference type="RefSeq" id="WP_130138231.1">
    <property type="nucleotide sequence ID" value="NZ_SGFE01000010.1"/>
</dbReference>
<sequence>MLSEPYLGIDHQSFNWRDRLVSQQTVGLLNVPGAPATEQLHKMGELMDIYSRQNITLDSYLPHATDRAAPDPNRAKRSSPYSTTYYQQRNATYAGRPYTPNELLSGFSQKWGTMNCVTVAGIKAAMQRFGGPNQVYASVEQTREGFNIKMRDNPSKTYQVTYAELDYAAQRSGFRGTNQKMLNEANFMYAVSAKRAQMENNDGYASHSFSAALDSINSWENTQEGLDRLGLRNYVRPAYAQDLINGVPGVMAQNDHVFTVLNGLTDNYGTSGYRPDPWASAIMLVQEPYTA</sequence>
<proteinExistence type="predicted"/>
<comment type="caution">
    <text evidence="1">The sequence shown here is derived from an EMBL/GenBank/DDBJ whole genome shotgun (WGS) entry which is preliminary data.</text>
</comment>
<accession>A0A4Q7D790</accession>
<dbReference type="Proteomes" id="UP000293369">
    <property type="component" value="Unassembled WGS sequence"/>
</dbReference>
<evidence type="ECO:0000313" key="1">
    <source>
        <dbReference type="EMBL" id="RZI32419.1"/>
    </source>
</evidence>
<protein>
    <submittedName>
        <fullName evidence="1">Uncharacterized protein</fullName>
    </submittedName>
</protein>
<evidence type="ECO:0000313" key="2">
    <source>
        <dbReference type="Proteomes" id="UP000293369"/>
    </source>
</evidence>
<dbReference type="AlphaFoldDB" id="A0A4Q7D790"/>
<dbReference type="EMBL" id="SGFE01000010">
    <property type="protein sequence ID" value="RZI32419.1"/>
    <property type="molecule type" value="Genomic_DNA"/>
</dbReference>
<gene>
    <name evidence="1" type="ORF">EUX57_06850</name>
</gene>
<organism evidence="1 2">
    <name type="scientific">Pseudomonas orientalis</name>
    <dbReference type="NCBI Taxonomy" id="76758"/>
    <lineage>
        <taxon>Bacteria</taxon>
        <taxon>Pseudomonadati</taxon>
        <taxon>Pseudomonadota</taxon>
        <taxon>Gammaproteobacteria</taxon>
        <taxon>Pseudomonadales</taxon>
        <taxon>Pseudomonadaceae</taxon>
        <taxon>Pseudomonas</taxon>
    </lineage>
</organism>
<name>A0A4Q7D790_9PSED</name>